<evidence type="ECO:0000313" key="8">
    <source>
        <dbReference type="EMBL" id="MDR6167422.1"/>
    </source>
</evidence>
<evidence type="ECO:0000256" key="4">
    <source>
        <dbReference type="ARBA" id="ARBA00023125"/>
    </source>
</evidence>
<dbReference type="InterPro" id="IPR013325">
    <property type="entry name" value="RNA_pol_sigma_r2"/>
</dbReference>
<evidence type="ECO:0000256" key="2">
    <source>
        <dbReference type="ARBA" id="ARBA00023015"/>
    </source>
</evidence>
<keyword evidence="9" id="KW-1185">Reference proteome</keyword>
<keyword evidence="4" id="KW-0238">DNA-binding</keyword>
<evidence type="ECO:0000256" key="1">
    <source>
        <dbReference type="ARBA" id="ARBA00010641"/>
    </source>
</evidence>
<dbReference type="SUPFAM" id="SSF88946">
    <property type="entry name" value="Sigma2 domain of RNA polymerase sigma factors"/>
    <property type="match status" value="1"/>
</dbReference>
<evidence type="ECO:0000259" key="7">
    <source>
        <dbReference type="Pfam" id="PF13490"/>
    </source>
</evidence>
<feature type="compositionally biased region" description="Pro residues" evidence="6">
    <location>
        <begin position="421"/>
        <end position="446"/>
    </location>
</feature>
<feature type="compositionally biased region" description="Basic and acidic residues" evidence="6">
    <location>
        <begin position="383"/>
        <end position="398"/>
    </location>
</feature>
<proteinExistence type="inferred from homology"/>
<gene>
    <name evidence="8" type="ORF">QE367_001626</name>
</gene>
<dbReference type="Gene3D" id="1.10.10.1320">
    <property type="entry name" value="Anti-sigma factor, zinc-finger domain"/>
    <property type="match status" value="1"/>
</dbReference>
<keyword evidence="3" id="KW-0731">Sigma factor</keyword>
<dbReference type="InterPro" id="IPR013783">
    <property type="entry name" value="Ig-like_fold"/>
</dbReference>
<dbReference type="NCBIfam" id="TIGR02937">
    <property type="entry name" value="sigma70-ECF"/>
    <property type="match status" value="1"/>
</dbReference>
<dbReference type="Gene3D" id="2.60.40.10">
    <property type="entry name" value="Immunoglobulins"/>
    <property type="match status" value="1"/>
</dbReference>
<evidence type="ECO:0000256" key="5">
    <source>
        <dbReference type="ARBA" id="ARBA00023163"/>
    </source>
</evidence>
<dbReference type="Pfam" id="PF13490">
    <property type="entry name" value="zf-HC2"/>
    <property type="match status" value="1"/>
</dbReference>
<protein>
    <submittedName>
        <fullName evidence="8">RNA polymerase sigma factor (Sigma-70 family)</fullName>
    </submittedName>
</protein>
<feature type="region of interest" description="Disordered" evidence="6">
    <location>
        <begin position="346"/>
        <end position="503"/>
    </location>
</feature>
<dbReference type="SUPFAM" id="SSF88659">
    <property type="entry name" value="Sigma3 and sigma4 domains of RNA polymerase sigma factors"/>
    <property type="match status" value="1"/>
</dbReference>
<dbReference type="PANTHER" id="PTHR43133">
    <property type="entry name" value="RNA POLYMERASE ECF-TYPE SIGMA FACTO"/>
    <property type="match status" value="1"/>
</dbReference>
<dbReference type="InterPro" id="IPR041916">
    <property type="entry name" value="Anti_sigma_zinc_sf"/>
</dbReference>
<evidence type="ECO:0000256" key="6">
    <source>
        <dbReference type="SAM" id="MobiDB-lite"/>
    </source>
</evidence>
<comment type="caution">
    <text evidence="8">The sequence shown here is derived from an EMBL/GenBank/DDBJ whole genome shotgun (WGS) entry which is preliminary data.</text>
</comment>
<reference evidence="8 9" key="1">
    <citation type="submission" date="2023-08" db="EMBL/GenBank/DDBJ databases">
        <title>Functional and genomic diversity of the sorghum phyllosphere microbiome.</title>
        <authorList>
            <person name="Shade A."/>
        </authorList>
    </citation>
    <scope>NUCLEOTIDE SEQUENCE [LARGE SCALE GENOMIC DNA]</scope>
    <source>
        <strain evidence="8 9">SORGH_AS_0919</strain>
    </source>
</reference>
<evidence type="ECO:0000256" key="3">
    <source>
        <dbReference type="ARBA" id="ARBA00023082"/>
    </source>
</evidence>
<dbReference type="InterPro" id="IPR036388">
    <property type="entry name" value="WH-like_DNA-bd_sf"/>
</dbReference>
<dbReference type="InterPro" id="IPR027383">
    <property type="entry name" value="Znf_put"/>
</dbReference>
<feature type="region of interest" description="Disordered" evidence="6">
    <location>
        <begin position="1"/>
        <end position="24"/>
    </location>
</feature>
<dbReference type="EMBL" id="JAVIZA010000001">
    <property type="protein sequence ID" value="MDR6167422.1"/>
    <property type="molecule type" value="Genomic_DNA"/>
</dbReference>
<dbReference type="PANTHER" id="PTHR43133:SF8">
    <property type="entry name" value="RNA POLYMERASE SIGMA FACTOR HI_1459-RELATED"/>
    <property type="match status" value="1"/>
</dbReference>
<dbReference type="InterPro" id="IPR014284">
    <property type="entry name" value="RNA_pol_sigma-70_dom"/>
</dbReference>
<feature type="domain" description="Putative zinc-finger" evidence="7">
    <location>
        <begin position="209"/>
        <end position="243"/>
    </location>
</feature>
<feature type="compositionally biased region" description="Low complexity" evidence="6">
    <location>
        <begin position="1"/>
        <end position="18"/>
    </location>
</feature>
<feature type="compositionally biased region" description="Low complexity" evidence="6">
    <location>
        <begin position="579"/>
        <end position="589"/>
    </location>
</feature>
<evidence type="ECO:0000313" key="9">
    <source>
        <dbReference type="Proteomes" id="UP001260188"/>
    </source>
</evidence>
<dbReference type="Gene3D" id="1.10.1740.10">
    <property type="match status" value="1"/>
</dbReference>
<comment type="similarity">
    <text evidence="1">Belongs to the sigma-70 factor family. ECF subfamily.</text>
</comment>
<dbReference type="Gene3D" id="1.10.10.10">
    <property type="entry name" value="Winged helix-like DNA-binding domain superfamily/Winged helix DNA-binding domain"/>
    <property type="match status" value="1"/>
</dbReference>
<keyword evidence="5" id="KW-0804">Transcription</keyword>
<sequence>MSDFSSGSGSGWHSNGWNTAMPTEPASDDALVERARNHDQHAYGELWVRHSAAAHAVARAYSSLDPDDVVAEAFARILSAIRRGGGPSMGFRPYLLTSVRNVAHEWGAQQQRTFATDLEDAADEASPDTEWSVIAGFESSAVASAFATLPTRWQEALWYSEVDGLKPRQFAPLLGLAPNAASALVVRARRGFRDAWVSAQLRRADSEECRRTLEMLGTHARSALARRDARRVEQHLAECDGCALAWAEARDVSSRLALVLLPLVVGIPATASYAAWTQSGAAQVATFALGPSGAAGAVSTPGHLRPGSSAARSGWRHPLLHLAVVAAAGTAIAFAAPLLGPAELPASTTEALPHPSNPATDAANDPPTASETSTPPTAPSDAPPHDGDAPLTDGRSDTDDAETAPRAGILPRLSPAEAAPTPAPNPSPSPSSSPSPSPSPTVPSSPIPGASSTPTPAPTPTASPTPTPAPTPTASPTPTPAPTPAPSPTPAPALPAPTMTVDTGAGPSVYPLISGGAEPGAAIEVVDETGTVRARTTSDETGAWSVSDLSNGRDQTDAAAYLPAGDHELSARQTSAGRTSPLSASAPVSVLPPPVPTSPLAGAAVLADGFELRISGEPNLRVQRARVGDAAPWRSQLMRLDGEGAVTARFSVPAPGPVMLGVRYLDPATGRFGPASFVSFTAY</sequence>
<name>A0ABU1I0K3_9MICO</name>
<dbReference type="InterPro" id="IPR013324">
    <property type="entry name" value="RNA_pol_sigma_r3/r4-like"/>
</dbReference>
<dbReference type="InterPro" id="IPR039425">
    <property type="entry name" value="RNA_pol_sigma-70-like"/>
</dbReference>
<dbReference type="Proteomes" id="UP001260188">
    <property type="component" value="Unassembled WGS sequence"/>
</dbReference>
<organism evidence="8 9">
    <name type="scientific">Microbacterium paludicola</name>
    <dbReference type="NCBI Taxonomy" id="300019"/>
    <lineage>
        <taxon>Bacteria</taxon>
        <taxon>Bacillati</taxon>
        <taxon>Actinomycetota</taxon>
        <taxon>Actinomycetes</taxon>
        <taxon>Micrococcales</taxon>
        <taxon>Microbacteriaceae</taxon>
        <taxon>Microbacterium</taxon>
    </lineage>
</organism>
<feature type="compositionally biased region" description="Low complexity" evidence="6">
    <location>
        <begin position="357"/>
        <end position="375"/>
    </location>
</feature>
<keyword evidence="2" id="KW-0805">Transcription regulation</keyword>
<feature type="region of interest" description="Disordered" evidence="6">
    <location>
        <begin position="568"/>
        <end position="589"/>
    </location>
</feature>
<accession>A0ABU1I0K3</accession>
<feature type="compositionally biased region" description="Pro residues" evidence="6">
    <location>
        <begin position="455"/>
        <end position="495"/>
    </location>
</feature>